<evidence type="ECO:0000313" key="3">
    <source>
        <dbReference type="Proteomes" id="UP000468901"/>
    </source>
</evidence>
<accession>A0A6N6VSB5</accession>
<sequence length="126" mass="14096">MTEAETLALAERFVAAIEAGDIETLKSACYAPDAVIWHNFDQVNQTVDQNLKVLGWMARVLPQRRYDILRRVVIPGGYLQQHVLRGKRPSGEDFAMPACLIVMVKDGRITRLEEYLDPAQAAVLAS</sequence>
<dbReference type="InterPro" id="IPR032710">
    <property type="entry name" value="NTF2-like_dom_sf"/>
</dbReference>
<keyword evidence="3" id="KW-1185">Reference proteome</keyword>
<dbReference type="AlphaFoldDB" id="A0A6N6VSB5"/>
<dbReference type="Pfam" id="PF12680">
    <property type="entry name" value="SnoaL_2"/>
    <property type="match status" value="1"/>
</dbReference>
<protein>
    <submittedName>
        <fullName evidence="2">DUF4440 domain-containing protein</fullName>
    </submittedName>
</protein>
<dbReference type="Gene3D" id="3.10.450.50">
    <property type="match status" value="1"/>
</dbReference>
<evidence type="ECO:0000259" key="1">
    <source>
        <dbReference type="Pfam" id="PF12680"/>
    </source>
</evidence>
<evidence type="ECO:0000313" key="2">
    <source>
        <dbReference type="EMBL" id="KAB7742343.1"/>
    </source>
</evidence>
<gene>
    <name evidence="2" type="ORF">F2P47_03515</name>
</gene>
<dbReference type="Proteomes" id="UP000468901">
    <property type="component" value="Unassembled WGS sequence"/>
</dbReference>
<dbReference type="SUPFAM" id="SSF54427">
    <property type="entry name" value="NTF2-like"/>
    <property type="match status" value="1"/>
</dbReference>
<organism evidence="2 3">
    <name type="scientific">Parvibaculum sedimenti</name>
    <dbReference type="NCBI Taxonomy" id="2608632"/>
    <lineage>
        <taxon>Bacteria</taxon>
        <taxon>Pseudomonadati</taxon>
        <taxon>Pseudomonadota</taxon>
        <taxon>Alphaproteobacteria</taxon>
        <taxon>Hyphomicrobiales</taxon>
        <taxon>Parvibaculaceae</taxon>
        <taxon>Parvibaculum</taxon>
    </lineage>
</organism>
<name>A0A6N6VSB5_9HYPH</name>
<dbReference type="EMBL" id="WESC01000002">
    <property type="protein sequence ID" value="KAB7742343.1"/>
    <property type="molecule type" value="Genomic_DNA"/>
</dbReference>
<feature type="domain" description="SnoaL-like" evidence="1">
    <location>
        <begin position="10"/>
        <end position="111"/>
    </location>
</feature>
<dbReference type="InterPro" id="IPR037401">
    <property type="entry name" value="SnoaL-like"/>
</dbReference>
<reference evidence="2 3" key="1">
    <citation type="submission" date="2019-09" db="EMBL/GenBank/DDBJ databases">
        <title>Parvibaculum sedimenti sp. nov., isolated from sediment.</title>
        <authorList>
            <person name="Wang Y."/>
        </authorList>
    </citation>
    <scope>NUCLEOTIDE SEQUENCE [LARGE SCALE GENOMIC DNA]</scope>
    <source>
        <strain evidence="2 3">HXT-9</strain>
    </source>
</reference>
<dbReference type="RefSeq" id="WP_152214765.1">
    <property type="nucleotide sequence ID" value="NZ_JBAQYD010000050.1"/>
</dbReference>
<proteinExistence type="predicted"/>
<comment type="caution">
    <text evidence="2">The sequence shown here is derived from an EMBL/GenBank/DDBJ whole genome shotgun (WGS) entry which is preliminary data.</text>
</comment>